<keyword evidence="1" id="KW-0472">Membrane</keyword>
<organism evidence="2 3">
    <name type="scientific">Pseudomonas putida</name>
    <name type="common">Arthrobacter siderocapsulatus</name>
    <dbReference type="NCBI Taxonomy" id="303"/>
    <lineage>
        <taxon>Bacteria</taxon>
        <taxon>Pseudomonadati</taxon>
        <taxon>Pseudomonadota</taxon>
        <taxon>Gammaproteobacteria</taxon>
        <taxon>Pseudomonadales</taxon>
        <taxon>Pseudomonadaceae</taxon>
        <taxon>Pseudomonas</taxon>
    </lineage>
</organism>
<keyword evidence="1" id="KW-1133">Transmembrane helix</keyword>
<name>A0A2S3WIM1_PSEPU</name>
<dbReference type="EMBL" id="MIND01000018">
    <property type="protein sequence ID" value="POF90782.1"/>
    <property type="molecule type" value="Genomic_DNA"/>
</dbReference>
<accession>A0A2S3WIM1</accession>
<evidence type="ECO:0000256" key="1">
    <source>
        <dbReference type="SAM" id="Phobius"/>
    </source>
</evidence>
<keyword evidence="1" id="KW-0812">Transmembrane</keyword>
<proteinExistence type="predicted"/>
<evidence type="ECO:0000313" key="3">
    <source>
        <dbReference type="Proteomes" id="UP000237194"/>
    </source>
</evidence>
<feature type="transmembrane region" description="Helical" evidence="1">
    <location>
        <begin position="122"/>
        <end position="142"/>
    </location>
</feature>
<dbReference type="AlphaFoldDB" id="A0A2S3WIM1"/>
<reference evidence="2 3" key="2">
    <citation type="submission" date="2018-03" db="EMBL/GenBank/DDBJ databases">
        <title>Draft genome of Pseudomonas putida strain KT-27.</title>
        <authorList>
            <person name="Yoshizawa S."/>
            <person name="Khan N.H."/>
            <person name="Nishimura M."/>
            <person name="Chiura H.X."/>
            <person name="Ogura Y."/>
            <person name="Hayashi T."/>
            <person name="Kogure K."/>
        </authorList>
    </citation>
    <scope>NUCLEOTIDE SEQUENCE [LARGE SCALE GENOMIC DNA]</scope>
    <source>
        <strain evidence="2 3">KT-27</strain>
    </source>
</reference>
<reference evidence="2 3" key="1">
    <citation type="submission" date="2016-08" db="EMBL/GenBank/DDBJ databases">
        <authorList>
            <person name="Seilhamer J.J."/>
        </authorList>
    </citation>
    <scope>NUCLEOTIDE SEQUENCE [LARGE SCALE GENOMIC DNA]</scope>
    <source>
        <strain evidence="2 3">KT-27</strain>
    </source>
</reference>
<feature type="transmembrane region" description="Helical" evidence="1">
    <location>
        <begin position="40"/>
        <end position="57"/>
    </location>
</feature>
<sequence length="143" mass="15147">MHLRVTASLLGRGQQLERLSDGISLIALGYGLAPLLGTPLPLLGSGLCALLVILGLVHKYLAVRVALDAELFAELASRSDLPAATGQLDRALYDLNLKPSASDPRDWTTRSQAALGLLRRQGLCLALQIALCLTTLLTLPLIG</sequence>
<dbReference type="RefSeq" id="WP_103438572.1">
    <property type="nucleotide sequence ID" value="NZ_MIND01000018.1"/>
</dbReference>
<comment type="caution">
    <text evidence="2">The sequence shown here is derived from an EMBL/GenBank/DDBJ whole genome shotgun (WGS) entry which is preliminary data.</text>
</comment>
<dbReference type="Proteomes" id="UP000237194">
    <property type="component" value="Unassembled WGS sequence"/>
</dbReference>
<protein>
    <submittedName>
        <fullName evidence="2">Uncharacterized protein</fullName>
    </submittedName>
</protein>
<evidence type="ECO:0000313" key="2">
    <source>
        <dbReference type="EMBL" id="POF90782.1"/>
    </source>
</evidence>
<gene>
    <name evidence="2" type="ORF">BGP80_23650</name>
</gene>